<sequence>MVTCGRCNSEVSDSALCSVCRRHFDFPCAGITEAGFRKLGDRKATWRCSDCKSGASPGAPRATAASSVPNVTQLYEELQLISKKLAPLATLVEEVKTIRSDIDGLMVSVENAHSSIKDFNDTVTSLSSRLKIVEDRTNLIPVLEKKIIELDNELNQREQWLRANNVEIKGIPLKNNENLYDIAFKLADTLGITLKKEDCNFITRVPTRQPNNEKPIIISFHNRYTKEDFVAAMRKRKVLNLESLGFSGSGRVYVNDHLTVYNKSLLTKAKSIAKEKNFQYIWVKHCKIMARKSPTSPPFIVKNELDLLKIK</sequence>
<dbReference type="AlphaFoldDB" id="A0A8S4GD84"/>
<dbReference type="EMBL" id="CAJHNJ030000447">
    <property type="protein sequence ID" value="CAG9137894.1"/>
    <property type="molecule type" value="Genomic_DNA"/>
</dbReference>
<feature type="domain" description="FP protein C-terminal" evidence="1">
    <location>
        <begin position="259"/>
        <end position="311"/>
    </location>
</feature>
<dbReference type="InterPro" id="IPR057251">
    <property type="entry name" value="FP_C"/>
</dbReference>
<protein>
    <submittedName>
        <fullName evidence="2">(diamondback moth) hypothetical protein</fullName>
    </submittedName>
</protein>
<proteinExistence type="predicted"/>
<dbReference type="Gene3D" id="3.30.40.10">
    <property type="entry name" value="Zinc/RING finger domain, C3HC4 (zinc finger)"/>
    <property type="match status" value="1"/>
</dbReference>
<evidence type="ECO:0000259" key="1">
    <source>
        <dbReference type="Pfam" id="PF25298"/>
    </source>
</evidence>
<dbReference type="Pfam" id="PF25298">
    <property type="entry name" value="Baculo_FP_2nd"/>
    <property type="match status" value="1"/>
</dbReference>
<accession>A0A8S4GD84</accession>
<dbReference type="Proteomes" id="UP000653454">
    <property type="component" value="Unassembled WGS sequence"/>
</dbReference>
<gene>
    <name evidence="2" type="ORF">PLXY2_LOCUS16147</name>
</gene>
<keyword evidence="3" id="KW-1185">Reference proteome</keyword>
<dbReference type="InterPro" id="IPR011011">
    <property type="entry name" value="Znf_FYVE_PHD"/>
</dbReference>
<organism evidence="2 3">
    <name type="scientific">Plutella xylostella</name>
    <name type="common">Diamondback moth</name>
    <name type="synonym">Plutella maculipennis</name>
    <dbReference type="NCBI Taxonomy" id="51655"/>
    <lineage>
        <taxon>Eukaryota</taxon>
        <taxon>Metazoa</taxon>
        <taxon>Ecdysozoa</taxon>
        <taxon>Arthropoda</taxon>
        <taxon>Hexapoda</taxon>
        <taxon>Insecta</taxon>
        <taxon>Pterygota</taxon>
        <taxon>Neoptera</taxon>
        <taxon>Endopterygota</taxon>
        <taxon>Lepidoptera</taxon>
        <taxon>Glossata</taxon>
        <taxon>Ditrysia</taxon>
        <taxon>Yponomeutoidea</taxon>
        <taxon>Plutellidae</taxon>
        <taxon>Plutella</taxon>
    </lineage>
</organism>
<evidence type="ECO:0000313" key="3">
    <source>
        <dbReference type="Proteomes" id="UP000653454"/>
    </source>
</evidence>
<dbReference type="SUPFAM" id="SSF57903">
    <property type="entry name" value="FYVE/PHD zinc finger"/>
    <property type="match status" value="1"/>
</dbReference>
<evidence type="ECO:0000313" key="2">
    <source>
        <dbReference type="EMBL" id="CAG9137894.1"/>
    </source>
</evidence>
<comment type="caution">
    <text evidence="2">The sequence shown here is derived from an EMBL/GenBank/DDBJ whole genome shotgun (WGS) entry which is preliminary data.</text>
</comment>
<name>A0A8S4GD84_PLUXY</name>
<dbReference type="InterPro" id="IPR013083">
    <property type="entry name" value="Znf_RING/FYVE/PHD"/>
</dbReference>
<reference evidence="2" key="1">
    <citation type="submission" date="2020-11" db="EMBL/GenBank/DDBJ databases">
        <authorList>
            <person name="Whiteford S."/>
        </authorList>
    </citation>
    <scope>NUCLEOTIDE SEQUENCE</scope>
</reference>